<dbReference type="EMBL" id="FUYH01000009">
    <property type="protein sequence ID" value="SKA89303.1"/>
    <property type="molecule type" value="Genomic_DNA"/>
</dbReference>
<name>A0A1T4XIQ9_9CLOT</name>
<proteinExistence type="predicted"/>
<organism evidence="2 3">
    <name type="scientific">Caloramator quimbayensis</name>
    <dbReference type="NCBI Taxonomy" id="1147123"/>
    <lineage>
        <taxon>Bacteria</taxon>
        <taxon>Bacillati</taxon>
        <taxon>Bacillota</taxon>
        <taxon>Clostridia</taxon>
        <taxon>Eubacteriales</taxon>
        <taxon>Clostridiaceae</taxon>
        <taxon>Caloramator</taxon>
    </lineage>
</organism>
<gene>
    <name evidence="2" type="ORF">SAMN05443428_109107</name>
</gene>
<feature type="transmembrane region" description="Helical" evidence="1">
    <location>
        <begin position="63"/>
        <end position="83"/>
    </location>
</feature>
<dbReference type="OrthoDB" id="1890104at2"/>
<keyword evidence="3" id="KW-1185">Reference proteome</keyword>
<keyword evidence="1" id="KW-0812">Transmembrane</keyword>
<evidence type="ECO:0000313" key="2">
    <source>
        <dbReference type="EMBL" id="SKA89303.1"/>
    </source>
</evidence>
<accession>A0A1T4XIQ9</accession>
<evidence type="ECO:0000313" key="3">
    <source>
        <dbReference type="Proteomes" id="UP000190105"/>
    </source>
</evidence>
<protein>
    <recommendedName>
        <fullName evidence="4">DUF5668 domain-containing protein</fullName>
    </recommendedName>
</protein>
<evidence type="ECO:0008006" key="4">
    <source>
        <dbReference type="Google" id="ProtNLM"/>
    </source>
</evidence>
<keyword evidence="1" id="KW-0472">Membrane</keyword>
<reference evidence="3" key="1">
    <citation type="submission" date="2017-02" db="EMBL/GenBank/DDBJ databases">
        <authorList>
            <person name="Varghese N."/>
            <person name="Submissions S."/>
        </authorList>
    </citation>
    <scope>NUCLEOTIDE SEQUENCE [LARGE SCALE GENOMIC DNA]</scope>
    <source>
        <strain evidence="3">USBA 833</strain>
    </source>
</reference>
<feature type="transmembrane region" description="Helical" evidence="1">
    <location>
        <begin position="34"/>
        <end position="51"/>
    </location>
</feature>
<feature type="transmembrane region" description="Helical" evidence="1">
    <location>
        <begin position="5"/>
        <end position="22"/>
    </location>
</feature>
<dbReference type="STRING" id="1147123.SAMN05443428_109107"/>
<dbReference type="Proteomes" id="UP000190105">
    <property type="component" value="Unassembled WGS sequence"/>
</dbReference>
<sequence length="362" mass="40788">MKKVGTITSSAGLIFLGVWMIINKSNPQLGREIFKFWPAIFILLGAEILILHSRKKEEEKIQLNYIIIPIIIVFLITNAYQGFIYRFSGNLKYFGKDFNFDNFIKFTEKMDSDNYKVISSNKVLLGGKNKIYFSAENVKVIINKSADKNIKIDAKIYVYENQPLGNYNIETEETEDGYKVYINEPYIRKVEANIYVPDKMNIDIEATNSDIKTVGDEMLSIGNVNIKCANINGSIENAQSLIIDSQNLNFTVYDTRSTKIEGNNCNINVKGNCEDIDIEAQNGRVNINNNVCKKVSVDMQNGMLDLKTKDKNINIAADLQQGTCRVNDEKRVNSGIVKSIGQGIGKVDIKLDRGTINISALE</sequence>
<keyword evidence="1" id="KW-1133">Transmembrane helix</keyword>
<dbReference type="AlphaFoldDB" id="A0A1T4XIQ9"/>
<evidence type="ECO:0000256" key="1">
    <source>
        <dbReference type="SAM" id="Phobius"/>
    </source>
</evidence>
<dbReference type="RefSeq" id="WP_078696525.1">
    <property type="nucleotide sequence ID" value="NZ_FUYH01000009.1"/>
</dbReference>